<dbReference type="AlphaFoldDB" id="A0A0L0UJB7"/>
<comment type="caution">
    <text evidence="1">The sequence shown here is derived from an EMBL/GenBank/DDBJ whole genome shotgun (WGS) entry which is preliminary data.</text>
</comment>
<protein>
    <submittedName>
        <fullName evidence="1">Uncharacterized protein</fullName>
    </submittedName>
</protein>
<dbReference type="EMBL" id="AJIL01006358">
    <property type="protein sequence ID" value="KNE87187.1"/>
    <property type="molecule type" value="Genomic_DNA"/>
</dbReference>
<evidence type="ECO:0000313" key="2">
    <source>
        <dbReference type="Proteomes" id="UP000054564"/>
    </source>
</evidence>
<name>A0A0L0UJB7_9BASI</name>
<proteinExistence type="predicted"/>
<organism evidence="1 2">
    <name type="scientific">Puccinia striiformis f. sp. tritici PST-78</name>
    <dbReference type="NCBI Taxonomy" id="1165861"/>
    <lineage>
        <taxon>Eukaryota</taxon>
        <taxon>Fungi</taxon>
        <taxon>Dikarya</taxon>
        <taxon>Basidiomycota</taxon>
        <taxon>Pucciniomycotina</taxon>
        <taxon>Pucciniomycetes</taxon>
        <taxon>Pucciniales</taxon>
        <taxon>Pucciniaceae</taxon>
        <taxon>Puccinia</taxon>
    </lineage>
</organism>
<reference evidence="2" key="1">
    <citation type="submission" date="2014-03" db="EMBL/GenBank/DDBJ databases">
        <title>The Genome Sequence of Puccinia striiformis f. sp. tritici PST-78.</title>
        <authorList>
            <consortium name="The Broad Institute Genome Sequencing Platform"/>
            <person name="Cuomo C."/>
            <person name="Hulbert S."/>
            <person name="Chen X."/>
            <person name="Walker B."/>
            <person name="Young S.K."/>
            <person name="Zeng Q."/>
            <person name="Gargeya S."/>
            <person name="Fitzgerald M."/>
            <person name="Haas B."/>
            <person name="Abouelleil A."/>
            <person name="Alvarado L."/>
            <person name="Arachchi H.M."/>
            <person name="Berlin A.M."/>
            <person name="Chapman S.B."/>
            <person name="Goldberg J."/>
            <person name="Griggs A."/>
            <person name="Gujja S."/>
            <person name="Hansen M."/>
            <person name="Howarth C."/>
            <person name="Imamovic A."/>
            <person name="Larimer J."/>
            <person name="McCowan C."/>
            <person name="Montmayeur A."/>
            <person name="Murphy C."/>
            <person name="Neiman D."/>
            <person name="Pearson M."/>
            <person name="Priest M."/>
            <person name="Roberts A."/>
            <person name="Saif S."/>
            <person name="Shea T."/>
            <person name="Sisk P."/>
            <person name="Sykes S."/>
            <person name="Wortman J."/>
            <person name="Nusbaum C."/>
            <person name="Birren B."/>
        </authorList>
    </citation>
    <scope>NUCLEOTIDE SEQUENCE [LARGE SCALE GENOMIC DNA]</scope>
    <source>
        <strain evidence="2">race PST-78</strain>
    </source>
</reference>
<sequence length="18" mass="2088">MKSSFDVVVFKLVLALKY</sequence>
<accession>A0A0L0UJB7</accession>
<evidence type="ECO:0000313" key="1">
    <source>
        <dbReference type="EMBL" id="KNE87187.1"/>
    </source>
</evidence>
<dbReference type="Proteomes" id="UP000054564">
    <property type="component" value="Unassembled WGS sequence"/>
</dbReference>
<gene>
    <name evidence="1" type="ORF">PSTG_19434</name>
</gene>
<keyword evidence="2" id="KW-1185">Reference proteome</keyword>